<evidence type="ECO:0000256" key="2">
    <source>
        <dbReference type="ARBA" id="ARBA00012438"/>
    </source>
</evidence>
<dbReference type="InterPro" id="IPR000700">
    <property type="entry name" value="PAS-assoc_C"/>
</dbReference>
<dbReference type="Gene3D" id="3.30.450.20">
    <property type="entry name" value="PAS domain"/>
    <property type="match status" value="1"/>
</dbReference>
<dbReference type="InterPro" id="IPR003661">
    <property type="entry name" value="HisK_dim/P_dom"/>
</dbReference>
<dbReference type="InterPro" id="IPR013656">
    <property type="entry name" value="PAS_4"/>
</dbReference>
<keyword evidence="9" id="KW-0472">Membrane</keyword>
<sequence length="475" mass="53077">MQEELSMYDLSLIAFSVLIALIATYAAVYLSKRIGGRRCAPRFWGRLIVAISLGLSVSLLHYGWMYGKVVVQIEQFVPESRLIRDAEMLSVSIGIGAIMIQLLVLLGALLDRRQALMIAKRSDQRFQSLFAHSPFAVCLFDLNGRMLDVNRAAERLLNDRRDQLLDRSFRSLSPILQQEQVELMERFFQQAIAGATPTYEICLQQPSGALLNLQITNVPVLIDDQIDGAYLIAKDISEQKRAEELVHRSDKLSAVGQLAAGIAHEIRNPLTAIKGFTQLLQEGAQRDVQYYQVILSELDRVNLIVDEFLLLAKPSPSMFRSCNVEQMLLAIITLLEPQAILQNVRILPTIAAGIDQIEIEENQIKQVLINLLKNAIEAMPDGGDLIIELRQEEEGLLRIRFIDQGCGIPEEQLHKVGDPFFTTKEKGTGLGLMVSHKIIEDHGGQLEIHSTVGVGTTIDVLLPLSLEEEKELLLV</sequence>
<evidence type="ECO:0000256" key="4">
    <source>
        <dbReference type="ARBA" id="ARBA00022679"/>
    </source>
</evidence>
<keyword evidence="4" id="KW-0808">Transferase</keyword>
<evidence type="ECO:0000256" key="9">
    <source>
        <dbReference type="SAM" id="Phobius"/>
    </source>
</evidence>
<dbReference type="InterPro" id="IPR036097">
    <property type="entry name" value="HisK_dim/P_sf"/>
</dbReference>
<organism evidence="13 14">
    <name type="scientific">Tumebacillus lipolyticus</name>
    <dbReference type="NCBI Taxonomy" id="1280370"/>
    <lineage>
        <taxon>Bacteria</taxon>
        <taxon>Bacillati</taxon>
        <taxon>Bacillota</taxon>
        <taxon>Bacilli</taxon>
        <taxon>Bacillales</taxon>
        <taxon>Alicyclobacillaceae</taxon>
        <taxon>Tumebacillus</taxon>
    </lineage>
</organism>
<feature type="domain" description="PAC" evidence="12">
    <location>
        <begin position="197"/>
        <end position="248"/>
    </location>
</feature>
<feature type="transmembrane region" description="Helical" evidence="9">
    <location>
        <begin position="88"/>
        <end position="110"/>
    </location>
</feature>
<keyword evidence="6" id="KW-0418">Kinase</keyword>
<feature type="transmembrane region" description="Helical" evidence="9">
    <location>
        <begin position="12"/>
        <end position="31"/>
    </location>
</feature>
<feature type="transmembrane region" description="Helical" evidence="9">
    <location>
        <begin position="43"/>
        <end position="64"/>
    </location>
</feature>
<comment type="caution">
    <text evidence="13">The sequence shown here is derived from an EMBL/GenBank/DDBJ whole genome shotgun (WGS) entry which is preliminary data.</text>
</comment>
<dbReference type="PANTHER" id="PTHR43065">
    <property type="entry name" value="SENSOR HISTIDINE KINASE"/>
    <property type="match status" value="1"/>
</dbReference>
<keyword evidence="9" id="KW-1133">Transmembrane helix</keyword>
<dbReference type="EC" id="2.7.13.3" evidence="2"/>
<dbReference type="PROSITE" id="PS50112">
    <property type="entry name" value="PAS"/>
    <property type="match status" value="1"/>
</dbReference>
<dbReference type="Proteomes" id="UP001597343">
    <property type="component" value="Unassembled WGS sequence"/>
</dbReference>
<evidence type="ECO:0000256" key="8">
    <source>
        <dbReference type="ARBA" id="ARBA00023012"/>
    </source>
</evidence>
<dbReference type="Pfam" id="PF02518">
    <property type="entry name" value="HATPase_c"/>
    <property type="match status" value="1"/>
</dbReference>
<comment type="catalytic activity">
    <reaction evidence="1">
        <text>ATP + protein L-histidine = ADP + protein N-phospho-L-histidine.</text>
        <dbReference type="EC" id="2.7.13.3"/>
    </reaction>
</comment>
<evidence type="ECO:0000256" key="1">
    <source>
        <dbReference type="ARBA" id="ARBA00000085"/>
    </source>
</evidence>
<dbReference type="NCBIfam" id="TIGR00229">
    <property type="entry name" value="sensory_box"/>
    <property type="match status" value="1"/>
</dbReference>
<dbReference type="Gene3D" id="3.30.565.10">
    <property type="entry name" value="Histidine kinase-like ATPase, C-terminal domain"/>
    <property type="match status" value="1"/>
</dbReference>
<dbReference type="SMART" id="SM00091">
    <property type="entry name" value="PAS"/>
    <property type="match status" value="1"/>
</dbReference>
<dbReference type="PROSITE" id="PS50113">
    <property type="entry name" value="PAC"/>
    <property type="match status" value="1"/>
</dbReference>
<proteinExistence type="predicted"/>
<protein>
    <recommendedName>
        <fullName evidence="2">histidine kinase</fullName>
        <ecNumber evidence="2">2.7.13.3</ecNumber>
    </recommendedName>
</protein>
<dbReference type="RefSeq" id="WP_386044315.1">
    <property type="nucleotide sequence ID" value="NZ_JBHUIO010000002.1"/>
</dbReference>
<keyword evidence="7 13" id="KW-0067">ATP-binding</keyword>
<dbReference type="InterPro" id="IPR000014">
    <property type="entry name" value="PAS"/>
</dbReference>
<dbReference type="InterPro" id="IPR004358">
    <property type="entry name" value="Sig_transdc_His_kin-like_C"/>
</dbReference>
<keyword evidence="14" id="KW-1185">Reference proteome</keyword>
<dbReference type="SUPFAM" id="SSF55874">
    <property type="entry name" value="ATPase domain of HSP90 chaperone/DNA topoisomerase II/histidine kinase"/>
    <property type="match status" value="1"/>
</dbReference>
<name>A0ABW4ZUT4_9BACL</name>
<dbReference type="InterPro" id="IPR035965">
    <property type="entry name" value="PAS-like_dom_sf"/>
</dbReference>
<dbReference type="Gene3D" id="1.10.287.130">
    <property type="match status" value="1"/>
</dbReference>
<dbReference type="InterPro" id="IPR003594">
    <property type="entry name" value="HATPase_dom"/>
</dbReference>
<dbReference type="InterPro" id="IPR005467">
    <property type="entry name" value="His_kinase_dom"/>
</dbReference>
<dbReference type="PANTHER" id="PTHR43065:SF10">
    <property type="entry name" value="PEROXIDE STRESS-ACTIVATED HISTIDINE KINASE MAK3"/>
    <property type="match status" value="1"/>
</dbReference>
<accession>A0ABW4ZUT4</accession>
<evidence type="ECO:0000259" key="11">
    <source>
        <dbReference type="PROSITE" id="PS50112"/>
    </source>
</evidence>
<keyword evidence="8" id="KW-0902">Two-component regulatory system</keyword>
<feature type="domain" description="Histidine kinase" evidence="10">
    <location>
        <begin position="261"/>
        <end position="466"/>
    </location>
</feature>
<evidence type="ECO:0000256" key="7">
    <source>
        <dbReference type="ARBA" id="ARBA00022840"/>
    </source>
</evidence>
<dbReference type="SUPFAM" id="SSF55785">
    <property type="entry name" value="PYP-like sensor domain (PAS domain)"/>
    <property type="match status" value="1"/>
</dbReference>
<gene>
    <name evidence="13" type="ORF">ACFSOY_04445</name>
</gene>
<keyword evidence="3" id="KW-0597">Phosphoprotein</keyword>
<dbReference type="CDD" id="cd00130">
    <property type="entry name" value="PAS"/>
    <property type="match status" value="1"/>
</dbReference>
<evidence type="ECO:0000313" key="13">
    <source>
        <dbReference type="EMBL" id="MFD2169269.1"/>
    </source>
</evidence>
<dbReference type="Pfam" id="PF00512">
    <property type="entry name" value="HisKA"/>
    <property type="match status" value="1"/>
</dbReference>
<evidence type="ECO:0000259" key="10">
    <source>
        <dbReference type="PROSITE" id="PS50109"/>
    </source>
</evidence>
<dbReference type="PRINTS" id="PR00344">
    <property type="entry name" value="BCTRLSENSOR"/>
</dbReference>
<keyword evidence="9" id="KW-0812">Transmembrane</keyword>
<dbReference type="CDD" id="cd00082">
    <property type="entry name" value="HisKA"/>
    <property type="match status" value="1"/>
</dbReference>
<evidence type="ECO:0000259" key="12">
    <source>
        <dbReference type="PROSITE" id="PS50113"/>
    </source>
</evidence>
<dbReference type="SUPFAM" id="SSF47384">
    <property type="entry name" value="Homodimeric domain of signal transducing histidine kinase"/>
    <property type="match status" value="1"/>
</dbReference>
<evidence type="ECO:0000256" key="6">
    <source>
        <dbReference type="ARBA" id="ARBA00022777"/>
    </source>
</evidence>
<evidence type="ECO:0000313" key="14">
    <source>
        <dbReference type="Proteomes" id="UP001597343"/>
    </source>
</evidence>
<dbReference type="InterPro" id="IPR036890">
    <property type="entry name" value="HATPase_C_sf"/>
</dbReference>
<dbReference type="EMBL" id="JBHUIO010000002">
    <property type="protein sequence ID" value="MFD2169269.1"/>
    <property type="molecule type" value="Genomic_DNA"/>
</dbReference>
<evidence type="ECO:0000256" key="5">
    <source>
        <dbReference type="ARBA" id="ARBA00022741"/>
    </source>
</evidence>
<dbReference type="GO" id="GO:0005524">
    <property type="term" value="F:ATP binding"/>
    <property type="evidence" value="ECO:0007669"/>
    <property type="project" value="UniProtKB-KW"/>
</dbReference>
<reference evidence="14" key="1">
    <citation type="journal article" date="2019" name="Int. J. Syst. Evol. Microbiol.">
        <title>The Global Catalogue of Microorganisms (GCM) 10K type strain sequencing project: providing services to taxonomists for standard genome sequencing and annotation.</title>
        <authorList>
            <consortium name="The Broad Institute Genomics Platform"/>
            <consortium name="The Broad Institute Genome Sequencing Center for Infectious Disease"/>
            <person name="Wu L."/>
            <person name="Ma J."/>
        </authorList>
    </citation>
    <scope>NUCLEOTIDE SEQUENCE [LARGE SCALE GENOMIC DNA]</scope>
    <source>
        <strain evidence="14">CGMCC 1.13574</strain>
    </source>
</reference>
<dbReference type="SMART" id="SM00387">
    <property type="entry name" value="HATPase_c"/>
    <property type="match status" value="1"/>
</dbReference>
<dbReference type="CDD" id="cd00075">
    <property type="entry name" value="HATPase"/>
    <property type="match status" value="1"/>
</dbReference>
<feature type="domain" description="PAS" evidence="11">
    <location>
        <begin position="122"/>
        <end position="195"/>
    </location>
</feature>
<dbReference type="PROSITE" id="PS50109">
    <property type="entry name" value="HIS_KIN"/>
    <property type="match status" value="1"/>
</dbReference>
<dbReference type="Pfam" id="PF08448">
    <property type="entry name" value="PAS_4"/>
    <property type="match status" value="1"/>
</dbReference>
<evidence type="ECO:0000256" key="3">
    <source>
        <dbReference type="ARBA" id="ARBA00022553"/>
    </source>
</evidence>
<dbReference type="SMART" id="SM00388">
    <property type="entry name" value="HisKA"/>
    <property type="match status" value="1"/>
</dbReference>
<keyword evidence="5" id="KW-0547">Nucleotide-binding</keyword>